<dbReference type="GO" id="GO:0016646">
    <property type="term" value="F:oxidoreductase activity, acting on the CH-NH group of donors, NAD or NADP as acceptor"/>
    <property type="evidence" value="ECO:0007669"/>
    <property type="project" value="UniProtKB-ARBA"/>
</dbReference>
<dbReference type="Pfam" id="PF01613">
    <property type="entry name" value="Flavin_Reduct"/>
    <property type="match status" value="1"/>
</dbReference>
<accession>A0A8E1W7M0</accession>
<dbReference type="SMART" id="SM00903">
    <property type="entry name" value="Flavin_Reduct"/>
    <property type="match status" value="1"/>
</dbReference>
<reference evidence="3 4" key="1">
    <citation type="submission" date="2020-08" db="EMBL/GenBank/DDBJ databases">
        <title>Amycolatopsis echigonensis JCM 21831.</title>
        <authorList>
            <person name="Tedsree N."/>
            <person name="Kuncharoen N."/>
            <person name="Likhitwitayawuid K."/>
            <person name="Tanasupawat S."/>
        </authorList>
    </citation>
    <scope>NUCLEOTIDE SEQUENCE [LARGE SCALE GENOMIC DNA]</scope>
    <source>
        <strain evidence="3 4">JCM 21831</strain>
    </source>
</reference>
<dbReference type="InterPro" id="IPR012349">
    <property type="entry name" value="Split_barrel_FMN-bd"/>
</dbReference>
<dbReference type="Proteomes" id="UP000550260">
    <property type="component" value="Unassembled WGS sequence"/>
</dbReference>
<feature type="domain" description="Flavin reductase like" evidence="2">
    <location>
        <begin position="1"/>
        <end position="148"/>
    </location>
</feature>
<dbReference type="RefSeq" id="WP_110341361.1">
    <property type="nucleotide sequence ID" value="NZ_JACJHR010000087.1"/>
</dbReference>
<protein>
    <submittedName>
        <fullName evidence="3">Flavin reductase</fullName>
    </submittedName>
</protein>
<dbReference type="AlphaFoldDB" id="A0A8E1W7M0"/>
<evidence type="ECO:0000313" key="4">
    <source>
        <dbReference type="Proteomes" id="UP000550260"/>
    </source>
</evidence>
<name>A0A8E1W7M0_9PSEU</name>
<comment type="caution">
    <text evidence="3">The sequence shown here is derived from an EMBL/GenBank/DDBJ whole genome shotgun (WGS) entry which is preliminary data.</text>
</comment>
<dbReference type="GO" id="GO:0010181">
    <property type="term" value="F:FMN binding"/>
    <property type="evidence" value="ECO:0007669"/>
    <property type="project" value="InterPro"/>
</dbReference>
<feature type="region of interest" description="Disordered" evidence="1">
    <location>
        <begin position="11"/>
        <end position="33"/>
    </location>
</feature>
<gene>
    <name evidence="3" type="ORF">H5411_38470</name>
</gene>
<sequence length="159" mass="17104">MSAVCLWTKGCSGKPRASSPAGHDSHHRRRGRPSLGFTASAFAGPVRQSPLVLVCLDRSADCHSAFGRTHRFAVSILGPRHTGFAVRLRRKEGVLGTPRLQNAVATVECGSRRVTRGGDHTILVGRIHPTHSLGPRHQWSTRGGDFRRPGVTRGSDGSS</sequence>
<evidence type="ECO:0000256" key="1">
    <source>
        <dbReference type="SAM" id="MobiDB-lite"/>
    </source>
</evidence>
<proteinExistence type="predicted"/>
<feature type="region of interest" description="Disordered" evidence="1">
    <location>
        <begin position="132"/>
        <end position="159"/>
    </location>
</feature>
<dbReference type="SUPFAM" id="SSF50475">
    <property type="entry name" value="FMN-binding split barrel"/>
    <property type="match status" value="1"/>
</dbReference>
<dbReference type="Gene3D" id="2.30.110.10">
    <property type="entry name" value="Electron Transport, Fmn-binding Protein, Chain A"/>
    <property type="match status" value="1"/>
</dbReference>
<evidence type="ECO:0000259" key="2">
    <source>
        <dbReference type="SMART" id="SM00903"/>
    </source>
</evidence>
<dbReference type="EMBL" id="JACJHR010000087">
    <property type="protein sequence ID" value="MBB2505009.1"/>
    <property type="molecule type" value="Genomic_DNA"/>
</dbReference>
<organism evidence="3 4">
    <name type="scientific">Amycolatopsis echigonensis</name>
    <dbReference type="NCBI Taxonomy" id="2576905"/>
    <lineage>
        <taxon>Bacteria</taxon>
        <taxon>Bacillati</taxon>
        <taxon>Actinomycetota</taxon>
        <taxon>Actinomycetes</taxon>
        <taxon>Pseudonocardiales</taxon>
        <taxon>Pseudonocardiaceae</taxon>
        <taxon>Amycolatopsis</taxon>
    </lineage>
</organism>
<dbReference type="InterPro" id="IPR002563">
    <property type="entry name" value="Flavin_Rdtase-like_dom"/>
</dbReference>
<evidence type="ECO:0000313" key="3">
    <source>
        <dbReference type="EMBL" id="MBB2505009.1"/>
    </source>
</evidence>